<evidence type="ECO:0000313" key="6">
    <source>
        <dbReference type="EMBL" id="MFC3851395.1"/>
    </source>
</evidence>
<evidence type="ECO:0000256" key="3">
    <source>
        <dbReference type="ARBA" id="ARBA00023125"/>
    </source>
</evidence>
<evidence type="ECO:0000259" key="5">
    <source>
        <dbReference type="PROSITE" id="PS50931"/>
    </source>
</evidence>
<dbReference type="PANTHER" id="PTHR30126">
    <property type="entry name" value="HTH-TYPE TRANSCRIPTIONAL REGULATOR"/>
    <property type="match status" value="1"/>
</dbReference>
<evidence type="ECO:0000256" key="4">
    <source>
        <dbReference type="ARBA" id="ARBA00023163"/>
    </source>
</evidence>
<dbReference type="InterPro" id="IPR005119">
    <property type="entry name" value="LysR_subst-bd"/>
</dbReference>
<evidence type="ECO:0000313" key="7">
    <source>
        <dbReference type="Proteomes" id="UP001595617"/>
    </source>
</evidence>
<evidence type="ECO:0000256" key="2">
    <source>
        <dbReference type="ARBA" id="ARBA00023015"/>
    </source>
</evidence>
<keyword evidence="7" id="KW-1185">Reference proteome</keyword>
<protein>
    <submittedName>
        <fullName evidence="6">LysR family transcriptional regulator</fullName>
    </submittedName>
</protein>
<dbReference type="CDD" id="cd05466">
    <property type="entry name" value="PBP2_LTTR_substrate"/>
    <property type="match status" value="1"/>
</dbReference>
<dbReference type="Pfam" id="PF00126">
    <property type="entry name" value="HTH_1"/>
    <property type="match status" value="1"/>
</dbReference>
<dbReference type="SUPFAM" id="SSF53850">
    <property type="entry name" value="Periplasmic binding protein-like II"/>
    <property type="match status" value="1"/>
</dbReference>
<accession>A0ABV7ZT83</accession>
<organism evidence="6 7">
    <name type="scientific">Saccharospirillum mangrovi</name>
    <dbReference type="NCBI Taxonomy" id="2161747"/>
    <lineage>
        <taxon>Bacteria</taxon>
        <taxon>Pseudomonadati</taxon>
        <taxon>Pseudomonadota</taxon>
        <taxon>Gammaproteobacteria</taxon>
        <taxon>Oceanospirillales</taxon>
        <taxon>Saccharospirillaceae</taxon>
        <taxon>Saccharospirillum</taxon>
    </lineage>
</organism>
<keyword evidence="2" id="KW-0805">Transcription regulation</keyword>
<dbReference type="EMBL" id="JBHRYR010000002">
    <property type="protein sequence ID" value="MFC3851395.1"/>
    <property type="molecule type" value="Genomic_DNA"/>
</dbReference>
<dbReference type="RefSeq" id="WP_380692545.1">
    <property type="nucleotide sequence ID" value="NZ_JBHRYR010000002.1"/>
</dbReference>
<name>A0ABV7ZT83_9GAMM</name>
<dbReference type="InterPro" id="IPR036388">
    <property type="entry name" value="WH-like_DNA-bd_sf"/>
</dbReference>
<feature type="domain" description="HTH lysR-type" evidence="5">
    <location>
        <begin position="1"/>
        <end position="58"/>
    </location>
</feature>
<dbReference type="Gene3D" id="1.10.10.10">
    <property type="entry name" value="Winged helix-like DNA-binding domain superfamily/Winged helix DNA-binding domain"/>
    <property type="match status" value="1"/>
</dbReference>
<dbReference type="PANTHER" id="PTHR30126:SF100">
    <property type="entry name" value="LYSR-FAMILY TRANSCRIPTIONAL REGULATOR"/>
    <property type="match status" value="1"/>
</dbReference>
<evidence type="ECO:0000256" key="1">
    <source>
        <dbReference type="ARBA" id="ARBA00009437"/>
    </source>
</evidence>
<dbReference type="Proteomes" id="UP001595617">
    <property type="component" value="Unassembled WGS sequence"/>
</dbReference>
<dbReference type="SUPFAM" id="SSF46785">
    <property type="entry name" value="Winged helix' DNA-binding domain"/>
    <property type="match status" value="1"/>
</dbReference>
<comment type="caution">
    <text evidence="6">The sequence shown here is derived from an EMBL/GenBank/DDBJ whole genome shotgun (WGS) entry which is preliminary data.</text>
</comment>
<dbReference type="Pfam" id="PF03466">
    <property type="entry name" value="LysR_substrate"/>
    <property type="match status" value="1"/>
</dbReference>
<proteinExistence type="inferred from homology"/>
<gene>
    <name evidence="6" type="ORF">ACFOOG_01005</name>
</gene>
<dbReference type="Gene3D" id="3.40.190.10">
    <property type="entry name" value="Periplasmic binding protein-like II"/>
    <property type="match status" value="2"/>
</dbReference>
<dbReference type="PROSITE" id="PS50931">
    <property type="entry name" value="HTH_LYSR"/>
    <property type="match status" value="1"/>
</dbReference>
<dbReference type="InterPro" id="IPR000847">
    <property type="entry name" value="LysR_HTH_N"/>
</dbReference>
<reference evidence="7" key="1">
    <citation type="journal article" date="2019" name="Int. J. Syst. Evol. Microbiol.">
        <title>The Global Catalogue of Microorganisms (GCM) 10K type strain sequencing project: providing services to taxonomists for standard genome sequencing and annotation.</title>
        <authorList>
            <consortium name="The Broad Institute Genomics Platform"/>
            <consortium name="The Broad Institute Genome Sequencing Center for Infectious Disease"/>
            <person name="Wu L."/>
            <person name="Ma J."/>
        </authorList>
    </citation>
    <scope>NUCLEOTIDE SEQUENCE [LARGE SCALE GENOMIC DNA]</scope>
    <source>
        <strain evidence="7">IBRC 10765</strain>
    </source>
</reference>
<dbReference type="InterPro" id="IPR036390">
    <property type="entry name" value="WH_DNA-bd_sf"/>
</dbReference>
<keyword evidence="3" id="KW-0238">DNA-binding</keyword>
<keyword evidence="4" id="KW-0804">Transcription</keyword>
<sequence>MTPRQVRSLLTVVELGSVQAAARHLHLAPSSVSAQLRELSAELGVTLFEPVGRGVLPSAATRALIEPLRQWLQLNDDIQHQAQHLAQRTGGPLRIFAPSSMCIYRLPAYIQALQTSHPGIEVLLTHEPFDYDTAFQRGELDAAVLVAQQQREDLCYQHIADEEVIFFCHPTRFRPGTWALAEVLAEPLISTEQGCTYRVTVEAHCRQQGLALVPRQAFSNVEVVRRCVLTDLGIGLLPRCVIAEDLASQQLCELDVADTPFHFFSALAYPKARTPSPNLLALWEVIAGSGG</sequence>
<comment type="similarity">
    <text evidence="1">Belongs to the LysR transcriptional regulatory family.</text>
</comment>